<dbReference type="GO" id="GO:0016787">
    <property type="term" value="F:hydrolase activity"/>
    <property type="evidence" value="ECO:0007669"/>
    <property type="project" value="UniProtKB-KW"/>
</dbReference>
<dbReference type="InterPro" id="IPR037175">
    <property type="entry name" value="KFase_sf"/>
</dbReference>
<proteinExistence type="predicted"/>
<dbReference type="EC" id="3.5.-.-" evidence="2"/>
<keyword evidence="3" id="KW-1185">Reference proteome</keyword>
<keyword evidence="2" id="KW-0378">Hydrolase</keyword>
<dbReference type="EMBL" id="JBHSIU010000019">
    <property type="protein sequence ID" value="MFC4999962.1"/>
    <property type="molecule type" value="Genomic_DNA"/>
</dbReference>
<sequence length="279" mass="29612">MQRRHLLTAAATGAVAGAAGLAGSAAAAESGSGSGAGQLKPGKTRLISLSHVNDPAKTNIYPGDPAFELETIATIEEDGYYLQFVREGEATGTHWGAPGHFNAGEPLADDLDPNDLFLPAVKIDVRDKCARNADYALTIDDVKQWERRHGRIPDESMIIMWTGWEYKWGTDAFPNLDADGVLHQPGFAPQTVQWFIDTGRIGRNGGTGIDTFGPDLGTDPEFLASLLVYQRHRISLEILANLAGFPTTGASILCGGFINAKGSGSTALIYGVIPPGVHA</sequence>
<name>A0ABV9VV66_9ACTN</name>
<evidence type="ECO:0000256" key="1">
    <source>
        <dbReference type="SAM" id="SignalP"/>
    </source>
</evidence>
<protein>
    <submittedName>
        <fullName evidence="2">Cyclase family protein</fullName>
        <ecNumber evidence="2">3.5.-.-</ecNumber>
    </submittedName>
</protein>
<dbReference type="PANTHER" id="PTHR43564">
    <property type="entry name" value="KYNURENINE FORMAMIDASE-LIKE PROTEIN"/>
    <property type="match status" value="1"/>
</dbReference>
<dbReference type="Pfam" id="PF04199">
    <property type="entry name" value="Cyclase"/>
    <property type="match status" value="1"/>
</dbReference>
<reference evidence="3" key="1">
    <citation type="journal article" date="2019" name="Int. J. Syst. Evol. Microbiol.">
        <title>The Global Catalogue of Microorganisms (GCM) 10K type strain sequencing project: providing services to taxonomists for standard genome sequencing and annotation.</title>
        <authorList>
            <consortium name="The Broad Institute Genomics Platform"/>
            <consortium name="The Broad Institute Genome Sequencing Center for Infectious Disease"/>
            <person name="Wu L."/>
            <person name="Ma J."/>
        </authorList>
    </citation>
    <scope>NUCLEOTIDE SEQUENCE [LARGE SCALE GENOMIC DNA]</scope>
    <source>
        <strain evidence="3">CGMCC 4.7152</strain>
    </source>
</reference>
<dbReference type="SUPFAM" id="SSF102198">
    <property type="entry name" value="Putative cyclase"/>
    <property type="match status" value="1"/>
</dbReference>
<keyword evidence="1" id="KW-0732">Signal</keyword>
<feature type="chain" id="PRO_5047539825" evidence="1">
    <location>
        <begin position="28"/>
        <end position="279"/>
    </location>
</feature>
<dbReference type="Proteomes" id="UP001595912">
    <property type="component" value="Unassembled WGS sequence"/>
</dbReference>
<dbReference type="PANTHER" id="PTHR43564:SF2">
    <property type="entry name" value="BLR6059 PROTEIN"/>
    <property type="match status" value="1"/>
</dbReference>
<dbReference type="InterPro" id="IPR006311">
    <property type="entry name" value="TAT_signal"/>
</dbReference>
<dbReference type="PROSITE" id="PS51318">
    <property type="entry name" value="TAT"/>
    <property type="match status" value="1"/>
</dbReference>
<organism evidence="2 3">
    <name type="scientific">Dactylosporangium cerinum</name>
    <dbReference type="NCBI Taxonomy" id="1434730"/>
    <lineage>
        <taxon>Bacteria</taxon>
        <taxon>Bacillati</taxon>
        <taxon>Actinomycetota</taxon>
        <taxon>Actinomycetes</taxon>
        <taxon>Micromonosporales</taxon>
        <taxon>Micromonosporaceae</taxon>
        <taxon>Dactylosporangium</taxon>
    </lineage>
</organism>
<evidence type="ECO:0000313" key="2">
    <source>
        <dbReference type="EMBL" id="MFC4999962.1"/>
    </source>
</evidence>
<dbReference type="RefSeq" id="WP_380116518.1">
    <property type="nucleotide sequence ID" value="NZ_JBHSIU010000019.1"/>
</dbReference>
<feature type="signal peptide" evidence="1">
    <location>
        <begin position="1"/>
        <end position="27"/>
    </location>
</feature>
<dbReference type="Gene3D" id="3.50.30.50">
    <property type="entry name" value="Putative cyclase"/>
    <property type="match status" value="1"/>
</dbReference>
<comment type="caution">
    <text evidence="2">The sequence shown here is derived from an EMBL/GenBank/DDBJ whole genome shotgun (WGS) entry which is preliminary data.</text>
</comment>
<dbReference type="InterPro" id="IPR007325">
    <property type="entry name" value="KFase/CYL"/>
</dbReference>
<accession>A0ABV9VV66</accession>
<evidence type="ECO:0000313" key="3">
    <source>
        <dbReference type="Proteomes" id="UP001595912"/>
    </source>
</evidence>
<gene>
    <name evidence="2" type="ORF">ACFPIJ_19230</name>
</gene>